<dbReference type="PANTHER" id="PTHR35481:SF1">
    <property type="entry name" value="DNA-DIRECTED RNA POLYMERASE SUBUNIT ALPHA"/>
    <property type="match status" value="1"/>
</dbReference>
<reference evidence="2" key="1">
    <citation type="journal article" date="2013" name="Genome Biol.">
        <title>Reference genomes and transcriptomes of Nicotiana sylvestris and Nicotiana tomentosiformis.</title>
        <authorList>
            <person name="Sierro N."/>
            <person name="Battey J.N."/>
            <person name="Ouadi S."/>
            <person name="Bovet L."/>
            <person name="Goepfert S."/>
            <person name="Bakaher N."/>
            <person name="Peitsch M.C."/>
            <person name="Ivanov N.V."/>
        </authorList>
    </citation>
    <scope>NUCLEOTIDE SEQUENCE [LARGE SCALE GENOMIC DNA]</scope>
</reference>
<evidence type="ECO:0000259" key="1">
    <source>
        <dbReference type="Pfam" id="PF25475"/>
    </source>
</evidence>
<dbReference type="eggNOG" id="ENOG502QUVX">
    <property type="taxonomic scope" value="Eukaryota"/>
</dbReference>
<dbReference type="Pfam" id="PF25475">
    <property type="entry name" value="DUF7903"/>
    <property type="match status" value="1"/>
</dbReference>
<dbReference type="RefSeq" id="XP_009771942.1">
    <property type="nucleotide sequence ID" value="XM_009773640.1"/>
</dbReference>
<dbReference type="KEGG" id="nsy:104222406"/>
<sequence length="167" mass="19661">MKKSLYTNIPPSYVEFMENLVVEKLGLEYVQEKELHYLTIELSTHGHRHELCWKEFRPEVNALYQENHHIALSDEEIKGIKDLVGSAILDPDVKGGLRWPFGKDYDVIRVDHTIAKSYRNQPIRFKLRHADRFDFTFSTGQVAREIFLKMPGIISQLRQKKTWCLKC</sequence>
<dbReference type="Proteomes" id="UP000189701">
    <property type="component" value="Unplaced"/>
</dbReference>
<evidence type="ECO:0000313" key="3">
    <source>
        <dbReference type="RefSeq" id="XP_009771941.1"/>
    </source>
</evidence>
<organism evidence="2 3">
    <name type="scientific">Nicotiana sylvestris</name>
    <name type="common">Wood tobacco</name>
    <name type="synonym">South American tobacco</name>
    <dbReference type="NCBI Taxonomy" id="4096"/>
    <lineage>
        <taxon>Eukaryota</taxon>
        <taxon>Viridiplantae</taxon>
        <taxon>Streptophyta</taxon>
        <taxon>Embryophyta</taxon>
        <taxon>Tracheophyta</taxon>
        <taxon>Spermatophyta</taxon>
        <taxon>Magnoliopsida</taxon>
        <taxon>eudicotyledons</taxon>
        <taxon>Gunneridae</taxon>
        <taxon>Pentapetalae</taxon>
        <taxon>asterids</taxon>
        <taxon>lamiids</taxon>
        <taxon>Solanales</taxon>
        <taxon>Solanaceae</taxon>
        <taxon>Nicotianoideae</taxon>
        <taxon>Nicotianeae</taxon>
        <taxon>Nicotiana</taxon>
    </lineage>
</organism>
<accession>A0A1U7W408</accession>
<protein>
    <submittedName>
        <fullName evidence="3 4">Uncharacterized protein LOC104222406</fullName>
    </submittedName>
</protein>
<evidence type="ECO:0000313" key="2">
    <source>
        <dbReference type="Proteomes" id="UP000189701"/>
    </source>
</evidence>
<evidence type="ECO:0000313" key="4">
    <source>
        <dbReference type="RefSeq" id="XP_009771942.1"/>
    </source>
</evidence>
<proteinExistence type="predicted"/>
<dbReference type="GeneID" id="104222406"/>
<reference evidence="3 4" key="2">
    <citation type="submission" date="2025-04" db="UniProtKB">
        <authorList>
            <consortium name="RefSeq"/>
        </authorList>
    </citation>
    <scope>IDENTIFICATION</scope>
    <source>
        <tissue evidence="3 4">Leaf</tissue>
    </source>
</reference>
<dbReference type="PANTHER" id="PTHR35481">
    <property type="entry name" value="DNA-DIRECTED RNA POLYMERASE SUBUNIT ALPHA"/>
    <property type="match status" value="1"/>
</dbReference>
<dbReference type="RefSeq" id="XP_009771941.1">
    <property type="nucleotide sequence ID" value="XM_009773639.1"/>
</dbReference>
<feature type="domain" description="DUF7903" evidence="1">
    <location>
        <begin position="63"/>
        <end position="161"/>
    </location>
</feature>
<dbReference type="AlphaFoldDB" id="A0A1U7W408"/>
<gene>
    <name evidence="3 4" type="primary">LOC104222406</name>
</gene>
<dbReference type="InterPro" id="IPR057225">
    <property type="entry name" value="DUF7903"/>
</dbReference>
<keyword evidence="2" id="KW-1185">Reference proteome</keyword>
<name>A0A1U7W408_NICSY</name>